<dbReference type="OrthoDB" id="1297709at2759"/>
<sequence length="60" mass="7249">MPRIIDDQEVKKFIPPSYQEMKNSEGKTPRDILIEEHKIVIGKRRMWLPSQCINQVQWRL</sequence>
<evidence type="ECO:0000313" key="1">
    <source>
        <dbReference type="EMBL" id="CAB4298570.1"/>
    </source>
</evidence>
<protein>
    <submittedName>
        <fullName evidence="1">Uncharacterized protein</fullName>
    </submittedName>
</protein>
<dbReference type="EMBL" id="CAEKKB010000002">
    <property type="protein sequence ID" value="CAB4298570.1"/>
    <property type="molecule type" value="Genomic_DNA"/>
</dbReference>
<keyword evidence="2" id="KW-1185">Reference proteome</keyword>
<reference evidence="2" key="1">
    <citation type="journal article" date="2020" name="Genome Biol.">
        <title>Gamete binning: chromosome-level and haplotype-resolved genome assembly enabled by high-throughput single-cell sequencing of gamete genomes.</title>
        <authorList>
            <person name="Campoy J.A."/>
            <person name="Sun H."/>
            <person name="Goel M."/>
            <person name="Jiao W.-B."/>
            <person name="Folz-Donahue K."/>
            <person name="Wang N."/>
            <person name="Rubio M."/>
            <person name="Liu C."/>
            <person name="Kukat C."/>
            <person name="Ruiz D."/>
            <person name="Huettel B."/>
            <person name="Schneeberger K."/>
        </authorList>
    </citation>
    <scope>NUCLEOTIDE SEQUENCE [LARGE SCALE GENOMIC DNA]</scope>
    <source>
        <strain evidence="2">cv. Rojo Pasion</strain>
    </source>
</reference>
<proteinExistence type="predicted"/>
<organism evidence="1 2">
    <name type="scientific">Prunus armeniaca</name>
    <name type="common">Apricot</name>
    <name type="synonym">Armeniaca vulgaris</name>
    <dbReference type="NCBI Taxonomy" id="36596"/>
    <lineage>
        <taxon>Eukaryota</taxon>
        <taxon>Viridiplantae</taxon>
        <taxon>Streptophyta</taxon>
        <taxon>Embryophyta</taxon>
        <taxon>Tracheophyta</taxon>
        <taxon>Spermatophyta</taxon>
        <taxon>Magnoliopsida</taxon>
        <taxon>eudicotyledons</taxon>
        <taxon>Gunneridae</taxon>
        <taxon>Pentapetalae</taxon>
        <taxon>rosids</taxon>
        <taxon>fabids</taxon>
        <taxon>Rosales</taxon>
        <taxon>Rosaceae</taxon>
        <taxon>Amygdaloideae</taxon>
        <taxon>Amygdaleae</taxon>
        <taxon>Prunus</taxon>
    </lineage>
</organism>
<evidence type="ECO:0000313" key="2">
    <source>
        <dbReference type="Proteomes" id="UP000507245"/>
    </source>
</evidence>
<dbReference type="Proteomes" id="UP000507245">
    <property type="component" value="Unassembled WGS sequence"/>
</dbReference>
<accession>A0A6J5WAB7</accession>
<name>A0A6J5WAB7_PRUAR</name>
<gene>
    <name evidence="1" type="ORF">ORAREDHAP_LOCUS11087</name>
</gene>
<dbReference type="AlphaFoldDB" id="A0A6J5WAB7"/>